<evidence type="ECO:0000313" key="1">
    <source>
        <dbReference type="EMBL" id="MBK3517784.1"/>
    </source>
</evidence>
<dbReference type="Gene3D" id="3.40.50.1110">
    <property type="entry name" value="SGNH hydrolase"/>
    <property type="match status" value="2"/>
</dbReference>
<comment type="caution">
    <text evidence="1">The sequence shown here is derived from an EMBL/GenBank/DDBJ whole genome shotgun (WGS) entry which is preliminary data.</text>
</comment>
<accession>A0ABS1HJD4</accession>
<dbReference type="SUPFAM" id="SSF52266">
    <property type="entry name" value="SGNH hydrolase"/>
    <property type="match status" value="1"/>
</dbReference>
<sequence length="450" mass="47548">MKQYIFKYALLLGAVALWSCEPKVDEFTPSTGTADFSKFIAIGDSYTAGYTDGALGRRGQEESFSAILGKQLMYVGSDSYNQPFVLSESSVGSTQLQPGVFNGYYELNIVDGSLKPQPTVGDANIFGEQVASAENQNYGVPGAKLIHLLAEGFGNPAAGFGNYNPFYTRFMSQPMASVLGDALAAQASFISLWAGNNDVLAYAMAGGEGDAITDPAIFAGAYSQALTALVANGAKGVLGNIPAVETIPFFNTVPYNALPLDQATADMLNAAYTDYNAAADANGLPRIEFSAGANALVIADESWPLMGIRQIKADEKFLLTLPTDKIANEGWGTQVPVPAEYVLDATELAAIATATAEYNVTIKSLSEQHGFAHADLNMKMKELSTTGIIIDGHTYTGAFVTGGVFSLDGIHATGRGSAIIANAFIDAINAKFDASIPRANINDYNMVEFP</sequence>
<reference evidence="1 2" key="1">
    <citation type="submission" date="2021-01" db="EMBL/GenBank/DDBJ databases">
        <title>Carboxyliciviraga sp.nov., isolated from coastal sediments.</title>
        <authorList>
            <person name="Lu D."/>
            <person name="Zhang T."/>
        </authorList>
    </citation>
    <scope>NUCLEOTIDE SEQUENCE [LARGE SCALE GENOMIC DNA]</scope>
    <source>
        <strain evidence="1 2">N1Y132</strain>
    </source>
</reference>
<dbReference type="InterPro" id="IPR036514">
    <property type="entry name" value="SGNH_hydro_sf"/>
</dbReference>
<keyword evidence="2" id="KW-1185">Reference proteome</keyword>
<name>A0ABS1HJD4_9BACT</name>
<proteinExistence type="predicted"/>
<evidence type="ECO:0000313" key="2">
    <source>
        <dbReference type="Proteomes" id="UP000605676"/>
    </source>
</evidence>
<protein>
    <recommendedName>
        <fullName evidence="3">G-D-S-L family lipolytic protein</fullName>
    </recommendedName>
</protein>
<gene>
    <name evidence="1" type="ORF">JIV24_10615</name>
</gene>
<dbReference type="Pfam" id="PF00657">
    <property type="entry name" value="Lipase_GDSL"/>
    <property type="match status" value="1"/>
</dbReference>
<dbReference type="RefSeq" id="WP_200465014.1">
    <property type="nucleotide sequence ID" value="NZ_JAENRR010000022.1"/>
</dbReference>
<evidence type="ECO:0008006" key="3">
    <source>
        <dbReference type="Google" id="ProtNLM"/>
    </source>
</evidence>
<dbReference type="EMBL" id="JAENRR010000022">
    <property type="protein sequence ID" value="MBK3517784.1"/>
    <property type="molecule type" value="Genomic_DNA"/>
</dbReference>
<dbReference type="Proteomes" id="UP000605676">
    <property type="component" value="Unassembled WGS sequence"/>
</dbReference>
<dbReference type="InterPro" id="IPR001087">
    <property type="entry name" value="GDSL"/>
</dbReference>
<organism evidence="1 2">
    <name type="scientific">Carboxylicivirga marina</name>
    <dbReference type="NCBI Taxonomy" id="2800988"/>
    <lineage>
        <taxon>Bacteria</taxon>
        <taxon>Pseudomonadati</taxon>
        <taxon>Bacteroidota</taxon>
        <taxon>Bacteroidia</taxon>
        <taxon>Marinilabiliales</taxon>
        <taxon>Marinilabiliaceae</taxon>
        <taxon>Carboxylicivirga</taxon>
    </lineage>
</organism>